<evidence type="ECO:0000313" key="1">
    <source>
        <dbReference type="EMBL" id="ADF54779.1"/>
    </source>
</evidence>
<reference evidence="1 2" key="1">
    <citation type="journal article" date="2010" name="BMC Genomics">
        <title>The complete genome of Zunongwangia profunda SM-A87 reveals its adaptation to the deep-sea environment and ecological role in sedimentary organic nitrogen degradation.</title>
        <authorList>
            <person name="Qin Q.L."/>
            <person name="Zhang X.Y."/>
            <person name="Wang X.M."/>
            <person name="Liu G.M."/>
            <person name="Chen X.L."/>
            <person name="Xie B.B."/>
            <person name="Dang H.Y."/>
            <person name="Zhou B.C."/>
            <person name="Yu J."/>
            <person name="Zhang Y.Z."/>
        </authorList>
    </citation>
    <scope>NUCLEOTIDE SEQUENCE [LARGE SCALE GENOMIC DNA]</scope>
    <source>
        <strain evidence="2">DSM 18752 / CCTCC AB 206139 / SM-A87</strain>
    </source>
</reference>
<dbReference type="STRING" id="655815.ZPR_4478"/>
<dbReference type="AlphaFoldDB" id="D5BCF3"/>
<accession>D5BCF3</accession>
<name>D5BCF3_ZUNPS</name>
<protein>
    <submittedName>
        <fullName evidence="1">Uncharacterized protein</fullName>
    </submittedName>
</protein>
<dbReference type="HOGENOM" id="CLU_3350775_0_0_10"/>
<organism evidence="1 2">
    <name type="scientific">Zunongwangia profunda (strain DSM 18752 / CCTCC AB 206139 / SM-A87)</name>
    <name type="common">Wangia profunda</name>
    <dbReference type="NCBI Taxonomy" id="655815"/>
    <lineage>
        <taxon>Bacteria</taxon>
        <taxon>Pseudomonadati</taxon>
        <taxon>Bacteroidota</taxon>
        <taxon>Flavobacteriia</taxon>
        <taxon>Flavobacteriales</taxon>
        <taxon>Flavobacteriaceae</taxon>
        <taxon>Zunongwangia</taxon>
    </lineage>
</organism>
<dbReference type="EMBL" id="CP001650">
    <property type="protein sequence ID" value="ADF54779.1"/>
    <property type="molecule type" value="Genomic_DNA"/>
</dbReference>
<proteinExistence type="predicted"/>
<gene>
    <name evidence="1" type="ordered locus">ZPR_4478</name>
</gene>
<dbReference type="Proteomes" id="UP000001654">
    <property type="component" value="Chromosome"/>
</dbReference>
<evidence type="ECO:0000313" key="2">
    <source>
        <dbReference type="Proteomes" id="UP000001654"/>
    </source>
</evidence>
<sequence>MAIKKQSYKENCGKTTVFMWSYTGLINEPFFNFKLKI</sequence>
<keyword evidence="2" id="KW-1185">Reference proteome</keyword>
<dbReference type="KEGG" id="zpr:ZPR_4478"/>